<organism evidence="1 2">
    <name type="scientific">Eretmocerus hayati</name>
    <dbReference type="NCBI Taxonomy" id="131215"/>
    <lineage>
        <taxon>Eukaryota</taxon>
        <taxon>Metazoa</taxon>
        <taxon>Ecdysozoa</taxon>
        <taxon>Arthropoda</taxon>
        <taxon>Hexapoda</taxon>
        <taxon>Insecta</taxon>
        <taxon>Pterygota</taxon>
        <taxon>Neoptera</taxon>
        <taxon>Endopterygota</taxon>
        <taxon>Hymenoptera</taxon>
        <taxon>Apocrita</taxon>
        <taxon>Proctotrupomorpha</taxon>
        <taxon>Chalcidoidea</taxon>
        <taxon>Aphelinidae</taxon>
        <taxon>Aphelininae</taxon>
        <taxon>Eretmocerus</taxon>
    </lineage>
</organism>
<reference evidence="1" key="1">
    <citation type="submission" date="2023-04" db="EMBL/GenBank/DDBJ databases">
        <title>A chromosome-level genome assembly of the parasitoid wasp Eretmocerus hayati.</title>
        <authorList>
            <person name="Zhong Y."/>
            <person name="Liu S."/>
            <person name="Liu Y."/>
        </authorList>
    </citation>
    <scope>NUCLEOTIDE SEQUENCE</scope>
    <source>
        <strain evidence="1">ZJU_SS_LIU_2023</strain>
    </source>
</reference>
<proteinExistence type="predicted"/>
<evidence type="ECO:0000313" key="1">
    <source>
        <dbReference type="EMBL" id="KAJ8675439.1"/>
    </source>
</evidence>
<gene>
    <name evidence="1" type="ORF">QAD02_011225</name>
</gene>
<evidence type="ECO:0000313" key="2">
    <source>
        <dbReference type="Proteomes" id="UP001239111"/>
    </source>
</evidence>
<sequence>MSVRFDSAKFYLANSFDLECLYRAAERFPSVQTFEQNIEEIFGSMYHRRPRPEEAAELMAFVGDPREFISTPITLRNANHGLAMYIAINSDDEERTTPRVVTQSAPYSHDDEETPVMATDENYVLAMAFAVESIASRRSVTLPMLRNALNTLITADSRIEHILDCEGCSLRRAEKRRSGYGPTLSRMTRSKPPRRKNKSHLPRKKRQQNVRGRRMATIPSP</sequence>
<keyword evidence="2" id="KW-1185">Reference proteome</keyword>
<dbReference type="EMBL" id="CM056742">
    <property type="protein sequence ID" value="KAJ8675439.1"/>
    <property type="molecule type" value="Genomic_DNA"/>
</dbReference>
<dbReference type="Proteomes" id="UP001239111">
    <property type="component" value="Chromosome 2"/>
</dbReference>
<accession>A0ACC2NYN8</accession>
<protein>
    <submittedName>
        <fullName evidence="1">Uncharacterized protein</fullName>
    </submittedName>
</protein>
<name>A0ACC2NYN8_9HYME</name>
<comment type="caution">
    <text evidence="1">The sequence shown here is derived from an EMBL/GenBank/DDBJ whole genome shotgun (WGS) entry which is preliminary data.</text>
</comment>